<dbReference type="EMBL" id="JABVXQ010000013">
    <property type="protein sequence ID" value="KAF6081876.1"/>
    <property type="molecule type" value="Genomic_DNA"/>
</dbReference>
<evidence type="ECO:0000256" key="1">
    <source>
        <dbReference type="SAM" id="MobiDB-lite"/>
    </source>
</evidence>
<dbReference type="AlphaFoldDB" id="A0A834DI85"/>
<feature type="region of interest" description="Disordered" evidence="1">
    <location>
        <begin position="1"/>
        <end position="46"/>
    </location>
</feature>
<gene>
    <name evidence="2" type="ORF">HJG60_008877</name>
</gene>
<accession>A0A834DI85</accession>
<proteinExistence type="predicted"/>
<evidence type="ECO:0000313" key="3">
    <source>
        <dbReference type="Proteomes" id="UP000664940"/>
    </source>
</evidence>
<name>A0A834DI85_9CHIR</name>
<sequence length="145" mass="15278">MPASGESRGLVAATVHRPPAGQQPDQPASLCCPPDPASQRTAWRGTATSGRQLHLHALLALLWTPTPSLSSATGSYLDSSVSSESVVCTRTPQLDLPECHRVQFHQLSPSPGPTPQGSLQWVLGPALLPSWPAGNCLGSSFHRSQ</sequence>
<comment type="caution">
    <text evidence="2">The sequence shown here is derived from an EMBL/GenBank/DDBJ whole genome shotgun (WGS) entry which is preliminary data.</text>
</comment>
<organism evidence="2 3">
    <name type="scientific">Phyllostomus discolor</name>
    <name type="common">pale spear-nosed bat</name>
    <dbReference type="NCBI Taxonomy" id="89673"/>
    <lineage>
        <taxon>Eukaryota</taxon>
        <taxon>Metazoa</taxon>
        <taxon>Chordata</taxon>
        <taxon>Craniata</taxon>
        <taxon>Vertebrata</taxon>
        <taxon>Euteleostomi</taxon>
        <taxon>Mammalia</taxon>
        <taxon>Eutheria</taxon>
        <taxon>Laurasiatheria</taxon>
        <taxon>Chiroptera</taxon>
        <taxon>Yangochiroptera</taxon>
        <taxon>Phyllostomidae</taxon>
        <taxon>Phyllostominae</taxon>
        <taxon>Phyllostomus</taxon>
    </lineage>
</organism>
<evidence type="ECO:0000313" key="2">
    <source>
        <dbReference type="EMBL" id="KAF6081876.1"/>
    </source>
</evidence>
<protein>
    <submittedName>
        <fullName evidence="2">Uncharacterized protein</fullName>
    </submittedName>
</protein>
<reference evidence="2 3" key="1">
    <citation type="journal article" date="2020" name="Nature">
        <title>Six reference-quality genomes reveal evolution of bat adaptations.</title>
        <authorList>
            <person name="Jebb D."/>
            <person name="Huang Z."/>
            <person name="Pippel M."/>
            <person name="Hughes G.M."/>
            <person name="Lavrichenko K."/>
            <person name="Devanna P."/>
            <person name="Winkler S."/>
            <person name="Jermiin L.S."/>
            <person name="Skirmuntt E.C."/>
            <person name="Katzourakis A."/>
            <person name="Burkitt-Gray L."/>
            <person name="Ray D.A."/>
            <person name="Sullivan K.A.M."/>
            <person name="Roscito J.G."/>
            <person name="Kirilenko B.M."/>
            <person name="Davalos L.M."/>
            <person name="Corthals A.P."/>
            <person name="Power M.L."/>
            <person name="Jones G."/>
            <person name="Ransome R.D."/>
            <person name="Dechmann D.K.N."/>
            <person name="Locatelli A.G."/>
            <person name="Puechmaille S.J."/>
            <person name="Fedrigo O."/>
            <person name="Jarvis E.D."/>
            <person name="Hiller M."/>
            <person name="Vernes S.C."/>
            <person name="Myers E.W."/>
            <person name="Teeling E.C."/>
        </authorList>
    </citation>
    <scope>NUCLEOTIDE SEQUENCE [LARGE SCALE GENOMIC DNA]</scope>
    <source>
        <strain evidence="2">Bat1K_MPI-CBG_1</strain>
    </source>
</reference>
<dbReference type="Proteomes" id="UP000664940">
    <property type="component" value="Unassembled WGS sequence"/>
</dbReference>